<proteinExistence type="predicted"/>
<keyword evidence="1" id="KW-0472">Membrane</keyword>
<dbReference type="InterPro" id="IPR001896">
    <property type="entry name" value="Plant_vir_prot"/>
</dbReference>
<feature type="transmembrane region" description="Helical" evidence="1">
    <location>
        <begin position="12"/>
        <end position="30"/>
    </location>
</feature>
<dbReference type="Pfam" id="PF01307">
    <property type="entry name" value="Plant_vir_prot"/>
    <property type="match status" value="1"/>
</dbReference>
<evidence type="ECO:0000256" key="1">
    <source>
        <dbReference type="SAM" id="Phobius"/>
    </source>
</evidence>
<accession>Q3V6G5</accession>
<keyword evidence="3" id="KW-1185">Reference proteome</keyword>
<dbReference type="RefSeq" id="YP_319829.1">
    <property type="nucleotide sequence ID" value="NC_007408.1"/>
</dbReference>
<keyword evidence="1" id="KW-1133">Transmembrane helix</keyword>
<organism evidence="2 3">
    <name type="scientific">Potexvirus ecsalstroemeriae</name>
    <dbReference type="NCBI Taxonomy" id="316983"/>
    <lineage>
        <taxon>Viruses</taxon>
        <taxon>Riboviria</taxon>
        <taxon>Orthornavirae</taxon>
        <taxon>Kitrinoviricota</taxon>
        <taxon>Alsuviricetes</taxon>
        <taxon>Tymovirales</taxon>
        <taxon>Alphaflexiviridae</taxon>
        <taxon>Potexvirus</taxon>
    </lineage>
</organism>
<dbReference type="OrthoDB" id="20634at10239"/>
<dbReference type="EMBL" id="AB206396">
    <property type="protein sequence ID" value="BAE44213.1"/>
    <property type="molecule type" value="Genomic_RNA"/>
</dbReference>
<feature type="transmembrane region" description="Helical" evidence="1">
    <location>
        <begin position="73"/>
        <end position="90"/>
    </location>
</feature>
<dbReference type="KEGG" id="vg:5141644"/>
<dbReference type="GeneID" id="5141644"/>
<dbReference type="Proteomes" id="UP000204090">
    <property type="component" value="Segment"/>
</dbReference>
<keyword evidence="1" id="KW-0812">Transmembrane</keyword>
<name>Q3V6G5_9VIRU</name>
<sequence>MPGLTPPPNYENVYKLVALGFICVGIILATKSNHNHHTGDQQHSLPFGGIYRDGTKTVSYFRPSDPITHSNKWLAFSSVITISLIIWLCSKFSPGDRRPLPPVCSHCTSH</sequence>
<protein>
    <submittedName>
        <fullName evidence="2">Triple gene block protein 2</fullName>
    </submittedName>
</protein>
<reference evidence="2 3" key="1">
    <citation type="journal article" date="2005" name="Arch. Virol.">
        <title>Complete nucleotide sequence of the new potexvirus "Alstroemeria virus X". Brief report.</title>
        <authorList>
            <person name="Fuji S."/>
            <person name="Shinoda K."/>
            <person name="Ikeda M."/>
            <person name="Furuya H."/>
            <person name="Naito H."/>
            <person name="Fukumoto H."/>
        </authorList>
    </citation>
    <scope>NUCLEOTIDE SEQUENCE [LARGE SCALE GENOMIC DNA]</scope>
</reference>
<evidence type="ECO:0000313" key="3">
    <source>
        <dbReference type="Proteomes" id="UP000204090"/>
    </source>
</evidence>
<evidence type="ECO:0000313" key="2">
    <source>
        <dbReference type="EMBL" id="BAE44213.1"/>
    </source>
</evidence>